<reference evidence="1" key="1">
    <citation type="submission" date="2019-02" db="EMBL/GenBank/DDBJ databases">
        <authorList>
            <person name="Gruber-Vodicka R. H."/>
            <person name="Seah K. B. B."/>
        </authorList>
    </citation>
    <scope>NUCLEOTIDE SEQUENCE</scope>
    <source>
        <strain evidence="1">BECK_DK161</strain>
    </source>
</reference>
<dbReference type="Pfam" id="PF08889">
    <property type="entry name" value="WbqC"/>
    <property type="match status" value="1"/>
</dbReference>
<gene>
    <name evidence="1" type="ORF">BECKDK2373C_GA0170839_109316</name>
</gene>
<sequence>MKLAIMQPYFFPYIGYFQLIHAADVFVVYDDVNFIKGSWINRNYILSQGQKTRITLQLQGASSTRKIKDVRLGDNRKKLLKSIQQNYARAPQYSVVMPLIEEVITFDEPNLAKYLEYGIREVGAYLGLSKRWVISSHLQKDSALRGQDKVLAICRELGADHYINLPGGAGLYARNRFEQENIQLSFIAPQIIEYRQFGNKFEPYLSIIDIIMFNDRARCNQLLNGYVLVQN</sequence>
<dbReference type="EMBL" id="CAADEY010000093">
    <property type="protein sequence ID" value="VFJ62043.1"/>
    <property type="molecule type" value="Genomic_DNA"/>
</dbReference>
<name>A0A450T5T5_9GAMM</name>
<evidence type="ECO:0000313" key="1">
    <source>
        <dbReference type="EMBL" id="VFJ62043.1"/>
    </source>
</evidence>
<organism evidence="1">
    <name type="scientific">Candidatus Kentrum sp. DK</name>
    <dbReference type="NCBI Taxonomy" id="2126562"/>
    <lineage>
        <taxon>Bacteria</taxon>
        <taxon>Pseudomonadati</taxon>
        <taxon>Pseudomonadota</taxon>
        <taxon>Gammaproteobacteria</taxon>
        <taxon>Candidatus Kentrum</taxon>
    </lineage>
</organism>
<accession>A0A450T5T5</accession>
<proteinExistence type="predicted"/>
<dbReference type="InterPro" id="IPR014985">
    <property type="entry name" value="WbqC"/>
</dbReference>
<dbReference type="AlphaFoldDB" id="A0A450T5T5"/>
<protein>
    <submittedName>
        <fullName evidence="1">WbqC-like protein family protein</fullName>
    </submittedName>
</protein>